<name>R7Q820_CHOCR</name>
<dbReference type="Gramene" id="CDF34697">
    <property type="protein sequence ID" value="CDF34697"/>
    <property type="gene ID" value="CHC_T00003615001"/>
</dbReference>
<feature type="compositionally biased region" description="Basic and acidic residues" evidence="1">
    <location>
        <begin position="106"/>
        <end position="116"/>
    </location>
</feature>
<proteinExistence type="predicted"/>
<dbReference type="EMBL" id="HG001706">
    <property type="protein sequence ID" value="CDF34697.1"/>
    <property type="molecule type" value="Genomic_DNA"/>
</dbReference>
<evidence type="ECO:0000256" key="1">
    <source>
        <dbReference type="SAM" id="MobiDB-lite"/>
    </source>
</evidence>
<dbReference type="RefSeq" id="XP_005714516.1">
    <property type="nucleotide sequence ID" value="XM_005714459.1"/>
</dbReference>
<feature type="region of interest" description="Disordered" evidence="1">
    <location>
        <begin position="29"/>
        <end position="50"/>
    </location>
</feature>
<feature type="compositionally biased region" description="Polar residues" evidence="1">
    <location>
        <begin position="85"/>
        <end position="99"/>
    </location>
</feature>
<dbReference type="KEGG" id="ccp:CHC_T00003615001"/>
<organism evidence="2 3">
    <name type="scientific">Chondrus crispus</name>
    <name type="common">Carrageen Irish moss</name>
    <name type="synonym">Polymorpha crispa</name>
    <dbReference type="NCBI Taxonomy" id="2769"/>
    <lineage>
        <taxon>Eukaryota</taxon>
        <taxon>Rhodophyta</taxon>
        <taxon>Florideophyceae</taxon>
        <taxon>Rhodymeniophycidae</taxon>
        <taxon>Gigartinales</taxon>
        <taxon>Gigartinaceae</taxon>
        <taxon>Chondrus</taxon>
    </lineage>
</organism>
<dbReference type="Proteomes" id="UP000012073">
    <property type="component" value="Unassembled WGS sequence"/>
</dbReference>
<feature type="region of interest" description="Disordered" evidence="1">
    <location>
        <begin position="85"/>
        <end position="132"/>
    </location>
</feature>
<evidence type="ECO:0000313" key="3">
    <source>
        <dbReference type="Proteomes" id="UP000012073"/>
    </source>
</evidence>
<sequence length="160" mass="17475">MTACLLGFSKRKSFKQRVWQNSQHIENSGHVSFPQVSHPPDHSSAGSTRLEGKRRGFSVLFISTNEFQTARVVSICVMDAPIASSAQSPSLDQCATGSATDAAEATAKDRQVETSKKRSSPNGSPQPVKKTKHIALSTENLSILVASYNIRFSEYSRRCT</sequence>
<dbReference type="AlphaFoldDB" id="R7Q820"/>
<keyword evidence="3" id="KW-1185">Reference proteome</keyword>
<evidence type="ECO:0000313" key="2">
    <source>
        <dbReference type="EMBL" id="CDF34697.1"/>
    </source>
</evidence>
<accession>R7Q820</accession>
<protein>
    <submittedName>
        <fullName evidence="2">Uncharacterized protein</fullName>
    </submittedName>
</protein>
<gene>
    <name evidence="2" type="ORF">CHC_T00003615001</name>
</gene>
<dbReference type="PhylomeDB" id="R7Q820"/>
<reference evidence="3" key="1">
    <citation type="journal article" date="2013" name="Proc. Natl. Acad. Sci. U.S.A.">
        <title>Genome structure and metabolic features in the red seaweed Chondrus crispus shed light on evolution of the Archaeplastida.</title>
        <authorList>
            <person name="Collen J."/>
            <person name="Porcel B."/>
            <person name="Carre W."/>
            <person name="Ball S.G."/>
            <person name="Chaparro C."/>
            <person name="Tonon T."/>
            <person name="Barbeyron T."/>
            <person name="Michel G."/>
            <person name="Noel B."/>
            <person name="Valentin K."/>
            <person name="Elias M."/>
            <person name="Artiguenave F."/>
            <person name="Arun A."/>
            <person name="Aury J.M."/>
            <person name="Barbosa-Neto J.F."/>
            <person name="Bothwell J.H."/>
            <person name="Bouget F.Y."/>
            <person name="Brillet L."/>
            <person name="Cabello-Hurtado F."/>
            <person name="Capella-Gutierrez S."/>
            <person name="Charrier B."/>
            <person name="Cladiere L."/>
            <person name="Cock J.M."/>
            <person name="Coelho S.M."/>
            <person name="Colleoni C."/>
            <person name="Czjzek M."/>
            <person name="Da Silva C."/>
            <person name="Delage L."/>
            <person name="Denoeud F."/>
            <person name="Deschamps P."/>
            <person name="Dittami S.M."/>
            <person name="Gabaldon T."/>
            <person name="Gachon C.M."/>
            <person name="Groisillier A."/>
            <person name="Herve C."/>
            <person name="Jabbari K."/>
            <person name="Katinka M."/>
            <person name="Kloareg B."/>
            <person name="Kowalczyk N."/>
            <person name="Labadie K."/>
            <person name="Leblanc C."/>
            <person name="Lopez P.J."/>
            <person name="McLachlan D.H."/>
            <person name="Meslet-Cladiere L."/>
            <person name="Moustafa A."/>
            <person name="Nehr Z."/>
            <person name="Nyvall Collen P."/>
            <person name="Panaud O."/>
            <person name="Partensky F."/>
            <person name="Poulain J."/>
            <person name="Rensing S.A."/>
            <person name="Rousvoal S."/>
            <person name="Samson G."/>
            <person name="Symeonidi A."/>
            <person name="Weissenbach J."/>
            <person name="Zambounis A."/>
            <person name="Wincker P."/>
            <person name="Boyen C."/>
        </authorList>
    </citation>
    <scope>NUCLEOTIDE SEQUENCE [LARGE SCALE GENOMIC DNA]</scope>
    <source>
        <strain evidence="3">cv. Stackhouse</strain>
    </source>
</reference>
<dbReference type="GeneID" id="17322370"/>